<accession>A0A6S6TP02</accession>
<keyword evidence="2" id="KW-1003">Cell membrane</keyword>
<dbReference type="InterPro" id="IPR010432">
    <property type="entry name" value="RDD"/>
</dbReference>
<evidence type="ECO:0000256" key="4">
    <source>
        <dbReference type="ARBA" id="ARBA00022989"/>
    </source>
</evidence>
<gene>
    <name evidence="8" type="ORF">HELGO_WM37500</name>
</gene>
<evidence type="ECO:0000259" key="7">
    <source>
        <dbReference type="Pfam" id="PF06271"/>
    </source>
</evidence>
<dbReference type="PANTHER" id="PTHR36115:SF4">
    <property type="entry name" value="MEMBRANE PROTEIN"/>
    <property type="match status" value="1"/>
</dbReference>
<sequence>MEEQYNPYRTPESEVRDIDVNDDVEPELATRWSRLFAAILDTMLQLLIIMPIMYYLGVFDAAAQGEELPLLTTIGLTILGIVIYLLLHGHLLKKNGQTIGKKMMKIRILRSDNRLSTLFHLITLRTLPVTLLSVIPYGIGTILSIAEVLTIFRADRRCVHDMIADTKVVKVK</sequence>
<evidence type="ECO:0000256" key="3">
    <source>
        <dbReference type="ARBA" id="ARBA00022692"/>
    </source>
</evidence>
<evidence type="ECO:0000256" key="2">
    <source>
        <dbReference type="ARBA" id="ARBA00022475"/>
    </source>
</evidence>
<dbReference type="InterPro" id="IPR051791">
    <property type="entry name" value="Pra-immunoreactive"/>
</dbReference>
<dbReference type="EMBL" id="CACVAT010000282">
    <property type="protein sequence ID" value="CAA6817563.1"/>
    <property type="molecule type" value="Genomic_DNA"/>
</dbReference>
<evidence type="ECO:0000313" key="8">
    <source>
        <dbReference type="EMBL" id="CAA6817563.1"/>
    </source>
</evidence>
<feature type="transmembrane region" description="Helical" evidence="6">
    <location>
        <begin position="134"/>
        <end position="152"/>
    </location>
</feature>
<dbReference type="AlphaFoldDB" id="A0A6S6TP02"/>
<reference evidence="8" key="1">
    <citation type="submission" date="2020-01" db="EMBL/GenBank/DDBJ databases">
        <authorList>
            <person name="Meier V. D."/>
            <person name="Meier V D."/>
        </authorList>
    </citation>
    <scope>NUCLEOTIDE SEQUENCE</scope>
    <source>
        <strain evidence="8">HLG_WM_MAG_09</strain>
    </source>
</reference>
<comment type="subcellular location">
    <subcellularLocation>
        <location evidence="1">Cell membrane</location>
        <topology evidence="1">Multi-pass membrane protein</topology>
    </subcellularLocation>
</comment>
<proteinExistence type="predicted"/>
<dbReference type="Pfam" id="PF06271">
    <property type="entry name" value="RDD"/>
    <property type="match status" value="1"/>
</dbReference>
<evidence type="ECO:0000256" key="5">
    <source>
        <dbReference type="ARBA" id="ARBA00023136"/>
    </source>
</evidence>
<dbReference type="GO" id="GO:0005886">
    <property type="term" value="C:plasma membrane"/>
    <property type="evidence" value="ECO:0007669"/>
    <property type="project" value="UniProtKB-SubCell"/>
</dbReference>
<keyword evidence="5 6" id="KW-0472">Membrane</keyword>
<protein>
    <submittedName>
        <fullName evidence="8">RDD family protein</fullName>
    </submittedName>
</protein>
<keyword evidence="4 6" id="KW-1133">Transmembrane helix</keyword>
<organism evidence="8">
    <name type="scientific">uncultured Thiotrichaceae bacterium</name>
    <dbReference type="NCBI Taxonomy" id="298394"/>
    <lineage>
        <taxon>Bacteria</taxon>
        <taxon>Pseudomonadati</taxon>
        <taxon>Pseudomonadota</taxon>
        <taxon>Gammaproteobacteria</taxon>
        <taxon>Thiotrichales</taxon>
        <taxon>Thiotrichaceae</taxon>
        <taxon>environmental samples</taxon>
    </lineage>
</organism>
<feature type="domain" description="RDD" evidence="7">
    <location>
        <begin position="29"/>
        <end position="164"/>
    </location>
</feature>
<feature type="transmembrane region" description="Helical" evidence="6">
    <location>
        <begin position="68"/>
        <end position="87"/>
    </location>
</feature>
<dbReference type="PANTHER" id="PTHR36115">
    <property type="entry name" value="PROLINE-RICH ANTIGEN HOMOLOG-RELATED"/>
    <property type="match status" value="1"/>
</dbReference>
<evidence type="ECO:0000256" key="6">
    <source>
        <dbReference type="SAM" id="Phobius"/>
    </source>
</evidence>
<keyword evidence="3 6" id="KW-0812">Transmembrane</keyword>
<evidence type="ECO:0000256" key="1">
    <source>
        <dbReference type="ARBA" id="ARBA00004651"/>
    </source>
</evidence>
<name>A0A6S6TP02_9GAMM</name>
<feature type="transmembrane region" description="Helical" evidence="6">
    <location>
        <begin position="35"/>
        <end position="56"/>
    </location>
</feature>